<keyword evidence="1" id="KW-0472">Membrane</keyword>
<accession>A0A2W5Q2G7</accession>
<dbReference type="InterPro" id="IPR019088">
    <property type="entry name" value="CHP02186-rel_TM"/>
</dbReference>
<dbReference type="Proteomes" id="UP000249417">
    <property type="component" value="Unassembled WGS sequence"/>
</dbReference>
<proteinExistence type="predicted"/>
<evidence type="ECO:0008006" key="4">
    <source>
        <dbReference type="Google" id="ProtNLM"/>
    </source>
</evidence>
<comment type="caution">
    <text evidence="2">The sequence shown here is derived from an EMBL/GenBank/DDBJ whole genome shotgun (WGS) entry which is preliminary data.</text>
</comment>
<dbReference type="EMBL" id="QFQB01000046">
    <property type="protein sequence ID" value="PZQ45530.1"/>
    <property type="molecule type" value="Genomic_DNA"/>
</dbReference>
<reference evidence="2 3" key="1">
    <citation type="submission" date="2017-08" db="EMBL/GenBank/DDBJ databases">
        <title>Infants hospitalized years apart are colonized by the same room-sourced microbial strains.</title>
        <authorList>
            <person name="Brooks B."/>
            <person name="Olm M.R."/>
            <person name="Firek B.A."/>
            <person name="Baker R."/>
            <person name="Thomas B.C."/>
            <person name="Morowitz M.J."/>
            <person name="Banfield J.F."/>
        </authorList>
    </citation>
    <scope>NUCLEOTIDE SEQUENCE [LARGE SCALE GENOMIC DNA]</scope>
    <source>
        <strain evidence="2">S2_005_002_R2_29</strain>
    </source>
</reference>
<evidence type="ECO:0000313" key="3">
    <source>
        <dbReference type="Proteomes" id="UP000249417"/>
    </source>
</evidence>
<keyword evidence="1" id="KW-0812">Transmembrane</keyword>
<gene>
    <name evidence="2" type="ORF">DI551_07110</name>
</gene>
<dbReference type="AlphaFoldDB" id="A0A2W5Q2G7"/>
<name>A0A2W5Q2G7_9BACT</name>
<dbReference type="Pfam" id="PF09608">
    <property type="entry name" value="Alph_Pro_TM"/>
    <property type="match status" value="1"/>
</dbReference>
<evidence type="ECO:0000313" key="2">
    <source>
        <dbReference type="EMBL" id="PZQ45530.1"/>
    </source>
</evidence>
<protein>
    <recommendedName>
        <fullName evidence="4">Transmembrane family protein</fullName>
    </recommendedName>
</protein>
<organism evidence="2 3">
    <name type="scientific">Micavibrio aeruginosavorus</name>
    <dbReference type="NCBI Taxonomy" id="349221"/>
    <lineage>
        <taxon>Bacteria</taxon>
        <taxon>Pseudomonadati</taxon>
        <taxon>Bdellovibrionota</taxon>
        <taxon>Bdellovibrionia</taxon>
        <taxon>Bdellovibrionales</taxon>
        <taxon>Pseudobdellovibrionaceae</taxon>
        <taxon>Micavibrio</taxon>
    </lineage>
</organism>
<feature type="transmembrane region" description="Helical" evidence="1">
    <location>
        <begin position="246"/>
        <end position="267"/>
    </location>
</feature>
<evidence type="ECO:0000256" key="1">
    <source>
        <dbReference type="SAM" id="Phobius"/>
    </source>
</evidence>
<sequence length="270" mass="30450">MHPHAVRAVRAAGRYFHAGYTQMRALILFVALLVLFPCAVWAQPVPLQVELADSRVDITTGFNGTKVVLFGTSDEAVADIVIILRGPETTVAVRRKGRVMGAWMNRKSVEFRRVPSYYDIASTLSDEYLESNQPALIENQIGLNHLDIYTEDNEDAATLDIFRDALIRNMQEQGLYALKPHVLNSLNPRFFKATFLLPPGVPTGLYTIETLMLRDNAVLSKESRTLMVGQVGFNARVYLFSREYSFFYGIFAVVMALITGWSAFTFLRRD</sequence>
<keyword evidence="1" id="KW-1133">Transmembrane helix</keyword>